<dbReference type="EMBL" id="LT594633">
    <property type="protein sequence ID" value="SCO94025.1"/>
    <property type="molecule type" value="Genomic_DNA"/>
</dbReference>
<dbReference type="OMA" id="IHTQPNP"/>
<proteinExistence type="predicted"/>
<reference evidence="1 2" key="1">
    <citation type="submission" date="2016-06" db="EMBL/GenBank/DDBJ databases">
        <authorList>
            <consortium name="Pathogen Informatics"/>
        </authorList>
    </citation>
    <scope>NUCLEOTIDE SEQUENCE [LARGE SCALE GENOMIC DNA]</scope>
</reference>
<sequence>MDNLLYYVLLQNNSIQPIIVRQPSAVIIHTQPKLPVTLDLPPQNIILKSEDPQPIIVRQQNPNIIIQKPYHEFYNNNSAVNNHCSSANNHCSSANNSFGSANNSFASANNSFASANNSSNGANNGNINFSITENGKLNDLSATMYNTNTIEQAVKENINGINTIQHIAPFDPSYVYNNHNGIYENKAVPTDSVYYGNVTLNNEKDYTPYNTILYEKKHADYVNIPSKY</sequence>
<dbReference type="RefSeq" id="XP_028863301.1">
    <property type="nucleotide sequence ID" value="XM_029006853.1"/>
</dbReference>
<evidence type="ECO:0000313" key="2">
    <source>
        <dbReference type="Proteomes" id="UP000219813"/>
    </source>
</evidence>
<gene>
    <name evidence="1" type="primary">PmUG01_12062200</name>
    <name evidence="1" type="ORF">PMUG01_12062200</name>
</gene>
<keyword evidence="2" id="KW-1185">Reference proteome</keyword>
<dbReference type="AlphaFoldDB" id="A0A1D3SQ67"/>
<accession>A0A1D3SQ67</accession>
<dbReference type="OrthoDB" id="371235at2759"/>
<protein>
    <submittedName>
        <fullName evidence="1">Uncharacterized protein</fullName>
    </submittedName>
</protein>
<evidence type="ECO:0000313" key="1">
    <source>
        <dbReference type="EMBL" id="SCO94025.1"/>
    </source>
</evidence>
<dbReference type="Proteomes" id="UP000219813">
    <property type="component" value="Chromosome 12"/>
</dbReference>
<dbReference type="KEGG" id="pmal:PMUG01_12062200"/>
<organism evidence="1 2">
    <name type="scientific">Plasmodium malariae</name>
    <dbReference type="NCBI Taxonomy" id="5858"/>
    <lineage>
        <taxon>Eukaryota</taxon>
        <taxon>Sar</taxon>
        <taxon>Alveolata</taxon>
        <taxon>Apicomplexa</taxon>
        <taxon>Aconoidasida</taxon>
        <taxon>Haemosporida</taxon>
        <taxon>Plasmodiidae</taxon>
        <taxon>Plasmodium</taxon>
        <taxon>Plasmodium (Plasmodium)</taxon>
    </lineage>
</organism>
<name>A0A1D3SQ67_PLAMA</name>
<dbReference type="GeneID" id="39870611"/>
<dbReference type="VEuPathDB" id="PlasmoDB:PmUG01_12062200"/>